<dbReference type="InterPro" id="IPR000757">
    <property type="entry name" value="Beta-glucanase-like"/>
</dbReference>
<dbReference type="EMBL" id="PVTE01000013">
    <property type="protein sequence ID" value="PRY35893.1"/>
    <property type="molecule type" value="Genomic_DNA"/>
</dbReference>
<dbReference type="Gene3D" id="2.60.120.200">
    <property type="match status" value="1"/>
</dbReference>
<dbReference type="PANTHER" id="PTHR10963:SF55">
    <property type="entry name" value="GLYCOSIDE HYDROLASE FAMILY 16 PROTEIN"/>
    <property type="match status" value="1"/>
</dbReference>
<reference evidence="3 4" key="1">
    <citation type="submission" date="2018-03" db="EMBL/GenBank/DDBJ databases">
        <title>Genomic Encyclopedia of Archaeal and Bacterial Type Strains, Phase II (KMG-II): from individual species to whole genera.</title>
        <authorList>
            <person name="Goeker M."/>
        </authorList>
    </citation>
    <scope>NUCLEOTIDE SEQUENCE [LARGE SCALE GENOMIC DNA]</scope>
    <source>
        <strain evidence="3 4">DSM 28354</strain>
    </source>
</reference>
<evidence type="ECO:0000313" key="4">
    <source>
        <dbReference type="Proteomes" id="UP000238375"/>
    </source>
</evidence>
<dbReference type="SUPFAM" id="SSF49899">
    <property type="entry name" value="Concanavalin A-like lectins/glucanases"/>
    <property type="match status" value="1"/>
</dbReference>
<dbReference type="InterPro" id="IPR050546">
    <property type="entry name" value="Glycosyl_Hydrlase_16"/>
</dbReference>
<dbReference type="PROSITE" id="PS51257">
    <property type="entry name" value="PROKAR_LIPOPROTEIN"/>
    <property type="match status" value="1"/>
</dbReference>
<protein>
    <submittedName>
        <fullName evidence="3">Glycosyl hydrolase family 16</fullName>
    </submittedName>
</protein>
<keyword evidence="4" id="KW-1185">Reference proteome</keyword>
<dbReference type="Pfam" id="PF00722">
    <property type="entry name" value="Glyco_hydro_16"/>
    <property type="match status" value="1"/>
</dbReference>
<dbReference type="AlphaFoldDB" id="A0A2T0SR92"/>
<sequence length="289" mass="32838">MSLENRLGVAYKAMKWIAIPSLLWALSSGCSVDAQTAQLTTPPTSQSMAPRRLVWRDEFDRPGLPDTTKWRYEVGGNGWGNNELQFYTARRPENARVEGGHLLIEARRESWQGKQYTSARLTTRQTQTWTYGRIEARAKLPAGLGTWPAIWMLGQNIGTVGWPRCGELDIMEHVGYDPGVIHGTTHTQAYNHVKHTEKTGTETIPDATTAFHLYAIDWTPDQIDFYVDEHRYFSAKKSELGASEAEWPFDQPFYLLLNLAVGGNWGGAKGVDETIWPRRMEVDYVRVYQ</sequence>
<dbReference type="InterPro" id="IPR013320">
    <property type="entry name" value="ConA-like_dom_sf"/>
</dbReference>
<name>A0A2T0SR92_9BACT</name>
<dbReference type="CDD" id="cd08023">
    <property type="entry name" value="GH16_laminarinase_like"/>
    <property type="match status" value="1"/>
</dbReference>
<feature type="domain" description="GH16" evidence="2">
    <location>
        <begin position="35"/>
        <end position="289"/>
    </location>
</feature>
<comment type="caution">
    <text evidence="3">The sequence shown here is derived from an EMBL/GenBank/DDBJ whole genome shotgun (WGS) entry which is preliminary data.</text>
</comment>
<keyword evidence="3" id="KW-0378">Hydrolase</keyword>
<comment type="similarity">
    <text evidence="1">Belongs to the glycosyl hydrolase 16 family.</text>
</comment>
<dbReference type="PANTHER" id="PTHR10963">
    <property type="entry name" value="GLYCOSYL HYDROLASE-RELATED"/>
    <property type="match status" value="1"/>
</dbReference>
<gene>
    <name evidence="3" type="ORF">CLV58_11321</name>
</gene>
<dbReference type="GO" id="GO:0005975">
    <property type="term" value="P:carbohydrate metabolic process"/>
    <property type="evidence" value="ECO:0007669"/>
    <property type="project" value="InterPro"/>
</dbReference>
<dbReference type="Proteomes" id="UP000238375">
    <property type="component" value="Unassembled WGS sequence"/>
</dbReference>
<dbReference type="GO" id="GO:0004553">
    <property type="term" value="F:hydrolase activity, hydrolyzing O-glycosyl compounds"/>
    <property type="evidence" value="ECO:0007669"/>
    <property type="project" value="InterPro"/>
</dbReference>
<organism evidence="3 4">
    <name type="scientific">Spirosoma oryzae</name>
    <dbReference type="NCBI Taxonomy" id="1469603"/>
    <lineage>
        <taxon>Bacteria</taxon>
        <taxon>Pseudomonadati</taxon>
        <taxon>Bacteroidota</taxon>
        <taxon>Cytophagia</taxon>
        <taxon>Cytophagales</taxon>
        <taxon>Cytophagaceae</taxon>
        <taxon>Spirosoma</taxon>
    </lineage>
</organism>
<accession>A0A2T0SR92</accession>
<evidence type="ECO:0000256" key="1">
    <source>
        <dbReference type="ARBA" id="ARBA00006865"/>
    </source>
</evidence>
<dbReference type="PROSITE" id="PS51762">
    <property type="entry name" value="GH16_2"/>
    <property type="match status" value="1"/>
</dbReference>
<evidence type="ECO:0000259" key="2">
    <source>
        <dbReference type="PROSITE" id="PS51762"/>
    </source>
</evidence>
<evidence type="ECO:0000313" key="3">
    <source>
        <dbReference type="EMBL" id="PRY35893.1"/>
    </source>
</evidence>
<proteinExistence type="inferred from homology"/>